<feature type="compositionally biased region" description="Polar residues" evidence="1">
    <location>
        <begin position="99"/>
        <end position="108"/>
    </location>
</feature>
<feature type="region of interest" description="Disordered" evidence="1">
    <location>
        <begin position="1"/>
        <end position="267"/>
    </location>
</feature>
<evidence type="ECO:0000313" key="4">
    <source>
        <dbReference type="Proteomes" id="UP000736335"/>
    </source>
</evidence>
<dbReference type="AlphaFoldDB" id="A0A9P6HQK3"/>
<feature type="compositionally biased region" description="Basic and acidic residues" evidence="1">
    <location>
        <begin position="110"/>
        <end position="119"/>
    </location>
</feature>
<reference evidence="3" key="1">
    <citation type="journal article" date="2020" name="Nat. Commun.">
        <title>Large-scale genome sequencing of mycorrhizal fungi provides insights into the early evolution of symbiotic traits.</title>
        <authorList>
            <person name="Miyauchi S."/>
            <person name="Kiss E."/>
            <person name="Kuo A."/>
            <person name="Drula E."/>
            <person name="Kohler A."/>
            <person name="Sanchez-Garcia M."/>
            <person name="Morin E."/>
            <person name="Andreopoulos B."/>
            <person name="Barry K.W."/>
            <person name="Bonito G."/>
            <person name="Buee M."/>
            <person name="Carver A."/>
            <person name="Chen C."/>
            <person name="Cichocki N."/>
            <person name="Clum A."/>
            <person name="Culley D."/>
            <person name="Crous P.W."/>
            <person name="Fauchery L."/>
            <person name="Girlanda M."/>
            <person name="Hayes R.D."/>
            <person name="Keri Z."/>
            <person name="LaButti K."/>
            <person name="Lipzen A."/>
            <person name="Lombard V."/>
            <person name="Magnuson J."/>
            <person name="Maillard F."/>
            <person name="Murat C."/>
            <person name="Nolan M."/>
            <person name="Ohm R.A."/>
            <person name="Pangilinan J."/>
            <person name="Pereira M.F."/>
            <person name="Perotto S."/>
            <person name="Peter M."/>
            <person name="Pfister S."/>
            <person name="Riley R."/>
            <person name="Sitrit Y."/>
            <person name="Stielow J.B."/>
            <person name="Szollosi G."/>
            <person name="Zifcakova L."/>
            <person name="Stursova M."/>
            <person name="Spatafora J.W."/>
            <person name="Tedersoo L."/>
            <person name="Vaario L.M."/>
            <person name="Yamada A."/>
            <person name="Yan M."/>
            <person name="Wang P."/>
            <person name="Xu J."/>
            <person name="Bruns T."/>
            <person name="Baldrian P."/>
            <person name="Vilgalys R."/>
            <person name="Dunand C."/>
            <person name="Henrissat B."/>
            <person name="Grigoriev I.V."/>
            <person name="Hibbett D."/>
            <person name="Nagy L.G."/>
            <person name="Martin F.M."/>
        </authorList>
    </citation>
    <scope>NUCLEOTIDE SEQUENCE</scope>
    <source>
        <strain evidence="3">UH-Tt-Lm1</strain>
    </source>
</reference>
<dbReference type="PANTHER" id="PTHR38697:SF1">
    <property type="entry name" value="NUCLEAR PORE COMPLEX PROTEIN SIMILAR TO S. CEREVISIAE NUP2 (EUROFUNG)"/>
    <property type="match status" value="1"/>
</dbReference>
<dbReference type="Proteomes" id="UP000736335">
    <property type="component" value="Unassembled WGS sequence"/>
</dbReference>
<feature type="compositionally biased region" description="Polar residues" evidence="1">
    <location>
        <begin position="1"/>
        <end position="11"/>
    </location>
</feature>
<dbReference type="Pfam" id="PF00638">
    <property type="entry name" value="Ran_BP1"/>
    <property type="match status" value="1"/>
</dbReference>
<evidence type="ECO:0000256" key="1">
    <source>
        <dbReference type="SAM" id="MobiDB-lite"/>
    </source>
</evidence>
<dbReference type="CDD" id="cd13170">
    <property type="entry name" value="RanBD_NUP50"/>
    <property type="match status" value="1"/>
</dbReference>
<name>A0A9P6HQK3_9AGAM</name>
<feature type="compositionally biased region" description="Low complexity" evidence="1">
    <location>
        <begin position="69"/>
        <end position="96"/>
    </location>
</feature>
<dbReference type="SMART" id="SM00160">
    <property type="entry name" value="RanBD"/>
    <property type="match status" value="1"/>
</dbReference>
<dbReference type="InterPro" id="IPR000156">
    <property type="entry name" value="Ran_bind_dom"/>
</dbReference>
<dbReference type="EMBL" id="WIUZ02000001">
    <property type="protein sequence ID" value="KAF9792606.1"/>
    <property type="molecule type" value="Genomic_DNA"/>
</dbReference>
<dbReference type="InterPro" id="IPR053074">
    <property type="entry name" value="NPC_Nucleoporin"/>
</dbReference>
<dbReference type="OrthoDB" id="185618at2759"/>
<keyword evidence="4" id="KW-1185">Reference proteome</keyword>
<comment type="caution">
    <text evidence="3">The sequence shown here is derived from an EMBL/GenBank/DDBJ whole genome shotgun (WGS) entry which is preliminary data.</text>
</comment>
<dbReference type="PROSITE" id="PS50196">
    <property type="entry name" value="RANBD1"/>
    <property type="match status" value="1"/>
</dbReference>
<proteinExistence type="predicted"/>
<sequence>MDSSKSSTGFTFPSIPAPTSEPPGGPPAPTFGFGTSGPANKTASTVPNFFASSLAKKTTDEPPKDNSKATFFGNSASSSTSSGSFFGGSSSSTTANLFGGSSTASVFGSQDDKDKDKSSPFESSNPFEKHTTTSVFGGFGATSTEKVANPFGAPTPSSTTSHFGSTSFDKDKDKPATSLFGGFPPTGTKFTFGASSVTTNPGPSGGSIGNPVGFTFGSPPKTPPSTALSESTEKKSFTFTPISAGSSFSSTPTPIPSDSGDGDTEAVDHAKILEGSSVHDQEGEGEEDEETTHSVKTKVYSLNKEQGAWKELGLGVLKVKKHKESGAGRLLLRNSSTGKIVINFRLHAAMKPSVAKQFVSLMGHDDKGNGVPFRLRVKTEQAAQQLKDALDKETSS</sequence>
<reference evidence="3" key="2">
    <citation type="submission" date="2020-11" db="EMBL/GenBank/DDBJ databases">
        <authorList>
            <consortium name="DOE Joint Genome Institute"/>
            <person name="Kuo A."/>
            <person name="Miyauchi S."/>
            <person name="Kiss E."/>
            <person name="Drula E."/>
            <person name="Kohler A."/>
            <person name="Sanchez-Garcia M."/>
            <person name="Andreopoulos B."/>
            <person name="Barry K.W."/>
            <person name="Bonito G."/>
            <person name="Buee M."/>
            <person name="Carver A."/>
            <person name="Chen C."/>
            <person name="Cichocki N."/>
            <person name="Clum A."/>
            <person name="Culley D."/>
            <person name="Crous P.W."/>
            <person name="Fauchery L."/>
            <person name="Girlanda M."/>
            <person name="Hayes R."/>
            <person name="Keri Z."/>
            <person name="Labutti K."/>
            <person name="Lipzen A."/>
            <person name="Lombard V."/>
            <person name="Magnuson J."/>
            <person name="Maillard F."/>
            <person name="Morin E."/>
            <person name="Murat C."/>
            <person name="Nolan M."/>
            <person name="Ohm R."/>
            <person name="Pangilinan J."/>
            <person name="Pereira M."/>
            <person name="Perotto S."/>
            <person name="Peter M."/>
            <person name="Riley R."/>
            <person name="Sitrit Y."/>
            <person name="Stielow B."/>
            <person name="Szollosi G."/>
            <person name="Zifcakova L."/>
            <person name="Stursova M."/>
            <person name="Spatafora J.W."/>
            <person name="Tedersoo L."/>
            <person name="Vaario L.-M."/>
            <person name="Yamada A."/>
            <person name="Yan M."/>
            <person name="Wang P."/>
            <person name="Xu J."/>
            <person name="Bruns T."/>
            <person name="Baldrian P."/>
            <person name="Vilgalys R."/>
            <person name="Henrissat B."/>
            <person name="Grigoriev I.V."/>
            <person name="Hibbett D."/>
            <person name="Nagy L.G."/>
            <person name="Martin F.M."/>
        </authorList>
    </citation>
    <scope>NUCLEOTIDE SEQUENCE</scope>
    <source>
        <strain evidence="3">UH-Tt-Lm1</strain>
    </source>
</reference>
<feature type="compositionally biased region" description="Pro residues" evidence="1">
    <location>
        <begin position="15"/>
        <end position="29"/>
    </location>
</feature>
<feature type="compositionally biased region" description="Low complexity" evidence="1">
    <location>
        <begin position="245"/>
        <end position="259"/>
    </location>
</feature>
<dbReference type="Gene3D" id="2.30.29.30">
    <property type="entry name" value="Pleckstrin-homology domain (PH domain)/Phosphotyrosine-binding domain (PTB)"/>
    <property type="match status" value="1"/>
</dbReference>
<feature type="compositionally biased region" description="Basic and acidic residues" evidence="1">
    <location>
        <begin position="57"/>
        <end position="67"/>
    </location>
</feature>
<feature type="domain" description="RanBD1" evidence="2">
    <location>
        <begin position="285"/>
        <end position="351"/>
    </location>
</feature>
<dbReference type="PANTHER" id="PTHR38697">
    <property type="entry name" value="NUCLEAR PORE COMPLEX PROTEIN SIMILAR TO S. CEREVISIAE NUP2 (EUROFUNG)"/>
    <property type="match status" value="1"/>
</dbReference>
<organism evidence="3 4">
    <name type="scientific">Thelephora terrestris</name>
    <dbReference type="NCBI Taxonomy" id="56493"/>
    <lineage>
        <taxon>Eukaryota</taxon>
        <taxon>Fungi</taxon>
        <taxon>Dikarya</taxon>
        <taxon>Basidiomycota</taxon>
        <taxon>Agaricomycotina</taxon>
        <taxon>Agaricomycetes</taxon>
        <taxon>Thelephorales</taxon>
        <taxon>Thelephoraceae</taxon>
        <taxon>Thelephora</taxon>
    </lineage>
</organism>
<protein>
    <recommendedName>
        <fullName evidence="2">RanBD1 domain-containing protein</fullName>
    </recommendedName>
</protein>
<feature type="compositionally biased region" description="Polar residues" evidence="1">
    <location>
        <begin position="39"/>
        <end position="51"/>
    </location>
</feature>
<evidence type="ECO:0000259" key="2">
    <source>
        <dbReference type="PROSITE" id="PS50196"/>
    </source>
</evidence>
<accession>A0A9P6HQK3</accession>
<feature type="compositionally biased region" description="Low complexity" evidence="1">
    <location>
        <begin position="154"/>
        <end position="167"/>
    </location>
</feature>
<dbReference type="InterPro" id="IPR011993">
    <property type="entry name" value="PH-like_dom_sf"/>
</dbReference>
<gene>
    <name evidence="3" type="ORF">BJ322DRAFT_59800</name>
</gene>
<dbReference type="SUPFAM" id="SSF50729">
    <property type="entry name" value="PH domain-like"/>
    <property type="match status" value="1"/>
</dbReference>
<evidence type="ECO:0000313" key="3">
    <source>
        <dbReference type="EMBL" id="KAF9792606.1"/>
    </source>
</evidence>